<protein>
    <recommendedName>
        <fullName evidence="4">Lipoprotein</fullName>
    </recommendedName>
</protein>
<feature type="compositionally biased region" description="Basic and acidic residues" evidence="1">
    <location>
        <begin position="183"/>
        <end position="207"/>
    </location>
</feature>
<comment type="caution">
    <text evidence="2">The sequence shown here is derived from an EMBL/GenBank/DDBJ whole genome shotgun (WGS) entry which is preliminary data.</text>
</comment>
<evidence type="ECO:0008006" key="4">
    <source>
        <dbReference type="Google" id="ProtNLM"/>
    </source>
</evidence>
<accession>A0ABT5G0R2</accession>
<dbReference type="EMBL" id="JAQOSK010000012">
    <property type="protein sequence ID" value="MDC2958291.1"/>
    <property type="molecule type" value="Genomic_DNA"/>
</dbReference>
<evidence type="ECO:0000313" key="3">
    <source>
        <dbReference type="Proteomes" id="UP001221328"/>
    </source>
</evidence>
<keyword evidence="3" id="KW-1185">Reference proteome</keyword>
<evidence type="ECO:0000256" key="1">
    <source>
        <dbReference type="SAM" id="MobiDB-lite"/>
    </source>
</evidence>
<dbReference type="Proteomes" id="UP001221328">
    <property type="component" value="Unassembled WGS sequence"/>
</dbReference>
<name>A0ABT5G0R2_9ACTN</name>
<reference evidence="2 3" key="1">
    <citation type="journal article" date="2015" name="Int. J. Syst. Evol. Microbiol.">
        <title>Streptomyces gilvifuscus sp. nov., an actinomycete that produces antibacterial compounds isolated from soil.</title>
        <authorList>
            <person name="Nguyen T.M."/>
            <person name="Kim J."/>
        </authorList>
    </citation>
    <scope>NUCLEOTIDE SEQUENCE [LARGE SCALE GENOMIC DNA]</scope>
    <source>
        <strain evidence="2 3">T113</strain>
    </source>
</reference>
<gene>
    <name evidence="2" type="ORF">PO587_28005</name>
</gene>
<sequence length="207" mass="21143">MRGITRGTWAAGLVAVTLTAGLTACTGGESTEGEGAKACSKGTYAWSGVRHTEQLTALAAPVSLAKTTKSYRAHLKPVGDAVHRPKVTGVPAGVGAAEVIRALGAHLKASEPLAGPSETGDAEADHYFEAAAGDLKGAYYSWSWIGLVDADFTYTCGSAAPVKGHVRTWDKTGSGFLSCSSDPADRASGRTAARESCPDGSKATKDA</sequence>
<proteinExistence type="predicted"/>
<evidence type="ECO:0000313" key="2">
    <source>
        <dbReference type="EMBL" id="MDC2958291.1"/>
    </source>
</evidence>
<organism evidence="2 3">
    <name type="scientific">Streptomyces gilvifuscus</name>
    <dbReference type="NCBI Taxonomy" id="1550617"/>
    <lineage>
        <taxon>Bacteria</taxon>
        <taxon>Bacillati</taxon>
        <taxon>Actinomycetota</taxon>
        <taxon>Actinomycetes</taxon>
        <taxon>Kitasatosporales</taxon>
        <taxon>Streptomycetaceae</taxon>
        <taxon>Streptomyces</taxon>
    </lineage>
</organism>
<dbReference type="PROSITE" id="PS51257">
    <property type="entry name" value="PROKAR_LIPOPROTEIN"/>
    <property type="match status" value="1"/>
</dbReference>
<dbReference type="RefSeq" id="WP_200704862.1">
    <property type="nucleotide sequence ID" value="NZ_JAQOSK010000012.1"/>
</dbReference>
<feature type="region of interest" description="Disordered" evidence="1">
    <location>
        <begin position="179"/>
        <end position="207"/>
    </location>
</feature>